<dbReference type="STRING" id="348802.A0A0D2EVJ3"/>
<sequence length="361" mass="40353">MWRRLIPSRATRNHNAPSWPKRWTEPVQTRSFSLTNHYHFGLESLPVILMPPTVFGGLLVTLWAYKCLMMVVFQNKIIYMPSVPPFSRSEKISDYAAQCKPVIWTDHSLRAADGTAIKVVEGTVDLPKKLKVTEDIVIVYFQGNASSLPPRLPYLSNVLKGLAREDDSKMYTIVALSYRGYWTSKGSPSQTGIELDAEAALEWVRKRYDQGRTKTVVWGQSIGAGVATVSLANLLRHSKGNLLQLRGLILETPFVDLKAVLVALYPQKFLPYRYLAPFLRSTWDSKSSLTSIGESKPNLKVLVLEAGNDEIVPPGQAEALEEVCAQQCLQVDRKTIAGALHTEVMTKAQGRSHVVKFLQSL</sequence>
<dbReference type="Gene3D" id="3.40.50.1820">
    <property type="entry name" value="alpha/beta hydrolase"/>
    <property type="match status" value="1"/>
</dbReference>
<dbReference type="OrthoDB" id="10249433at2759"/>
<dbReference type="AlphaFoldDB" id="A0A0D2EVJ3"/>
<gene>
    <name evidence="1" type="ORF">PV05_04157</name>
</gene>
<dbReference type="Proteomes" id="UP000054342">
    <property type="component" value="Unassembled WGS sequence"/>
</dbReference>
<dbReference type="EMBL" id="KN847318">
    <property type="protein sequence ID" value="KIW59723.1"/>
    <property type="molecule type" value="Genomic_DNA"/>
</dbReference>
<dbReference type="PANTHER" id="PTHR12277">
    <property type="entry name" value="ALPHA/BETA HYDROLASE DOMAIN-CONTAINING PROTEIN"/>
    <property type="match status" value="1"/>
</dbReference>
<dbReference type="GO" id="GO:0008474">
    <property type="term" value="F:palmitoyl-(protein) hydrolase activity"/>
    <property type="evidence" value="ECO:0007669"/>
    <property type="project" value="TreeGrafter"/>
</dbReference>
<name>A0A0D2EVJ3_9EURO</name>
<organism evidence="1 2">
    <name type="scientific">Exophiala xenobiotica</name>
    <dbReference type="NCBI Taxonomy" id="348802"/>
    <lineage>
        <taxon>Eukaryota</taxon>
        <taxon>Fungi</taxon>
        <taxon>Dikarya</taxon>
        <taxon>Ascomycota</taxon>
        <taxon>Pezizomycotina</taxon>
        <taxon>Eurotiomycetes</taxon>
        <taxon>Chaetothyriomycetidae</taxon>
        <taxon>Chaetothyriales</taxon>
        <taxon>Herpotrichiellaceae</taxon>
        <taxon>Exophiala</taxon>
    </lineage>
</organism>
<evidence type="ECO:0000313" key="2">
    <source>
        <dbReference type="Proteomes" id="UP000054342"/>
    </source>
</evidence>
<keyword evidence="2" id="KW-1185">Reference proteome</keyword>
<dbReference type="GeneID" id="25326065"/>
<evidence type="ECO:0008006" key="3">
    <source>
        <dbReference type="Google" id="ProtNLM"/>
    </source>
</evidence>
<proteinExistence type="predicted"/>
<protein>
    <recommendedName>
        <fullName evidence="3">AB hydrolase-1 domain-containing protein</fullName>
    </recommendedName>
</protein>
<reference evidence="1 2" key="1">
    <citation type="submission" date="2015-01" db="EMBL/GenBank/DDBJ databases">
        <title>The Genome Sequence of Exophiala xenobiotica CBS118157.</title>
        <authorList>
            <consortium name="The Broad Institute Genomics Platform"/>
            <person name="Cuomo C."/>
            <person name="de Hoog S."/>
            <person name="Gorbushina A."/>
            <person name="Stielow B."/>
            <person name="Teixiera M."/>
            <person name="Abouelleil A."/>
            <person name="Chapman S.B."/>
            <person name="Priest M."/>
            <person name="Young S.K."/>
            <person name="Wortman J."/>
            <person name="Nusbaum C."/>
            <person name="Birren B."/>
        </authorList>
    </citation>
    <scope>NUCLEOTIDE SEQUENCE [LARGE SCALE GENOMIC DNA]</scope>
    <source>
        <strain evidence="1 2">CBS 118157</strain>
    </source>
</reference>
<accession>A0A0D2EVJ3</accession>
<evidence type="ECO:0000313" key="1">
    <source>
        <dbReference type="EMBL" id="KIW59723.1"/>
    </source>
</evidence>
<dbReference type="HOGENOM" id="CLU_043841_1_0_1"/>
<dbReference type="GO" id="GO:0016020">
    <property type="term" value="C:membrane"/>
    <property type="evidence" value="ECO:0007669"/>
    <property type="project" value="TreeGrafter"/>
</dbReference>
<dbReference type="PANTHER" id="PTHR12277:SF64">
    <property type="entry name" value="SUPERFAMILY HYDROLASE, PUTATIVE (AFU_ORTHOLOGUE AFUA_3G01760)-RELATED"/>
    <property type="match status" value="1"/>
</dbReference>
<dbReference type="SUPFAM" id="SSF53474">
    <property type="entry name" value="alpha/beta-Hydrolases"/>
    <property type="match status" value="1"/>
</dbReference>
<dbReference type="InterPro" id="IPR029058">
    <property type="entry name" value="AB_hydrolase_fold"/>
</dbReference>
<dbReference type="RefSeq" id="XP_013320307.1">
    <property type="nucleotide sequence ID" value="XM_013464853.1"/>
</dbReference>